<dbReference type="Proteomes" id="UP000658690">
    <property type="component" value="Unassembled WGS sequence"/>
</dbReference>
<sequence>MRFEHMDRKMPRELREFIIEQKWCSSFLEQGVALPDLMTDRKYLAELNSHLSLDEKHTLRLILSAFGCEPFTREALEKQAALRMAGAQVALGLLGLRKAGVIAAFRKAWGEQLFILPEDAFAAWQMLLFPSDQLQTGKEDLALELWEAGSSGQLNTSDAAALIHPRGLAQQLFHFLVACNQQSSLPLTNKGTLHKKQLQKLTEHLALPNDILRSAGLTYAFRDVYDEPAALMIEMAIRMGFLSIHSQGDCYLFNQQACLRWLQDSYDRQQGQLYQIWRQLLVPAPVWLEHGISLMEKGEFGQWYDMDVFIKGIRSCCSFGGQVMDESSLRKSIMTTWMAPLSVFRFIELGTDEDDHLWFRWIITPIQEALHDRESNLRSSETHIEARPSLYVQPDFEMLLPPDVPLRTEWDIAVFADLQATDLVRTYRITKESFYRASEKGVSSEEMIRMLHENALYEVPAHITITLQQWGEQAGKLYIEEVTLLRCRSEDIAEALLRNEKCLPLLGDRVGRADFIILREHLTVLTKCLENMGFNPRSSRKDENTAISNPLISSENQTGGLCYSRDTIQLYEMDAHLPEWAELYPDMQDIPVSWIKEFREYHGSTRKEMIRKAIEWKSVLQLRKEGRNRFIIPRILREERSGWILEGLEEYQEISLASEDWEEMKLILPGINDEGVYT</sequence>
<dbReference type="RefSeq" id="WP_171688328.1">
    <property type="nucleotide sequence ID" value="NZ_WHOC01000019.1"/>
</dbReference>
<evidence type="ECO:0000313" key="2">
    <source>
        <dbReference type="EMBL" id="NOU84981.1"/>
    </source>
</evidence>
<protein>
    <recommendedName>
        <fullName evidence="1">Helicase XPB/Ssl2 N-terminal domain-containing protein</fullName>
    </recommendedName>
</protein>
<dbReference type="EMBL" id="WHOC01000019">
    <property type="protein sequence ID" value="NOU84981.1"/>
    <property type="molecule type" value="Genomic_DNA"/>
</dbReference>
<reference evidence="2 3" key="1">
    <citation type="submission" date="2019-10" db="EMBL/GenBank/DDBJ databases">
        <title>Description of Paenibacillus choica sp. nov.</title>
        <authorList>
            <person name="Carlier A."/>
            <person name="Qi S."/>
        </authorList>
    </citation>
    <scope>NUCLEOTIDE SEQUENCE [LARGE SCALE GENOMIC DNA]</scope>
    <source>
        <strain evidence="2 3">LMG 31460</strain>
    </source>
</reference>
<gene>
    <name evidence="2" type="ORF">GC102_04190</name>
</gene>
<feature type="domain" description="Helicase XPB/Ssl2 N-terminal" evidence="1">
    <location>
        <begin position="390"/>
        <end position="509"/>
    </location>
</feature>
<dbReference type="Pfam" id="PF13625">
    <property type="entry name" value="Helicase_C_3"/>
    <property type="match status" value="1"/>
</dbReference>
<dbReference type="InterPro" id="IPR032830">
    <property type="entry name" value="XPB/Ssl2_N"/>
</dbReference>
<evidence type="ECO:0000313" key="3">
    <source>
        <dbReference type="Proteomes" id="UP000658690"/>
    </source>
</evidence>
<evidence type="ECO:0000259" key="1">
    <source>
        <dbReference type="Pfam" id="PF13625"/>
    </source>
</evidence>
<organism evidence="2 3">
    <name type="scientific">Paenibacillus germinis</name>
    <dbReference type="NCBI Taxonomy" id="2654979"/>
    <lineage>
        <taxon>Bacteria</taxon>
        <taxon>Bacillati</taxon>
        <taxon>Bacillota</taxon>
        <taxon>Bacilli</taxon>
        <taxon>Bacillales</taxon>
        <taxon>Paenibacillaceae</taxon>
        <taxon>Paenibacillus</taxon>
    </lineage>
</organism>
<comment type="caution">
    <text evidence="2">The sequence shown here is derived from an EMBL/GenBank/DDBJ whole genome shotgun (WGS) entry which is preliminary data.</text>
</comment>
<keyword evidence="3" id="KW-1185">Reference proteome</keyword>
<name>A0ABX1YY35_9BACL</name>
<proteinExistence type="predicted"/>
<accession>A0ABX1YY35</accession>